<accession>A0A3P7K5P0</accession>
<keyword evidence="5" id="KW-0131">Cell cycle</keyword>
<evidence type="ECO:0000313" key="7">
    <source>
        <dbReference type="EMBL" id="VDM91827.1"/>
    </source>
</evidence>
<dbReference type="GO" id="GO:0019901">
    <property type="term" value="F:protein kinase binding"/>
    <property type="evidence" value="ECO:0007669"/>
    <property type="project" value="TreeGrafter"/>
</dbReference>
<evidence type="ECO:0000313" key="8">
    <source>
        <dbReference type="Proteomes" id="UP000277928"/>
    </source>
</evidence>
<dbReference type="STRING" id="42156.A0A3P7K5P0"/>
<dbReference type="OrthoDB" id="10020858at2759"/>
<feature type="compositionally biased region" description="Polar residues" evidence="6">
    <location>
        <begin position="166"/>
        <end position="192"/>
    </location>
</feature>
<name>A0A3P7K5P0_LITSI</name>
<reference evidence="7 8" key="1">
    <citation type="submission" date="2018-08" db="EMBL/GenBank/DDBJ databases">
        <authorList>
            <person name="Laetsch R D."/>
            <person name="Stevens L."/>
            <person name="Kumar S."/>
            <person name="Blaxter L. M."/>
        </authorList>
    </citation>
    <scope>NUCLEOTIDE SEQUENCE [LARGE SCALE GENOMIC DNA]</scope>
</reference>
<dbReference type="EMBL" id="UYRX01001640">
    <property type="protein sequence ID" value="VDM91827.1"/>
    <property type="molecule type" value="Genomic_DNA"/>
</dbReference>
<feature type="non-terminal residue" evidence="7">
    <location>
        <position position="343"/>
    </location>
</feature>
<proteinExistence type="inferred from homology"/>
<dbReference type="GO" id="GO:0005737">
    <property type="term" value="C:cytoplasm"/>
    <property type="evidence" value="ECO:0007669"/>
    <property type="project" value="TreeGrafter"/>
</dbReference>
<dbReference type="Pfam" id="PF15280">
    <property type="entry name" value="BORA_N"/>
    <property type="match status" value="1"/>
</dbReference>
<dbReference type="InterPro" id="IPR023252">
    <property type="entry name" value="Aurora_borealis_protein"/>
</dbReference>
<dbReference type="PANTHER" id="PTHR14728">
    <property type="entry name" value="PROTEIN AURORA BOREALIS"/>
    <property type="match status" value="1"/>
</dbReference>
<dbReference type="OMA" id="RSHITNP"/>
<sequence length="343" mass="38679">MQPNTSYSHPNTPPSIIFTTARENQKIQYNAQQKRVTSFICVTLIWNTGRIPQVMNVTGDFDPDACGKPKFNSTILVPDERSHVQEGVTNTKQNALELSPILKDRVQFAGSNGSPLSRQQYNSEDCSDLQDSYIRAKRMKLEEKTSPLSVLSNSKSAEIDKENMEMTASQSNNASEGSTQLKSNSTARSHITNPFDSDIVGSLCTTTYSPSLFNNSKKNERYQTPEKSFRWSIGQLADFHPVAIDETESMCPTPNPVQEDQINNAVDKFWASQQYVLPSPYFMKRLTNSEQEGSPSEIRRRRTSVQDSPMTFPVSSRFTKSWQSVKVQTAFTFPPSFDLIRLL</sequence>
<keyword evidence="3" id="KW-0132">Cell division</keyword>
<comment type="similarity">
    <text evidence="1">Belongs to the BORA family.</text>
</comment>
<dbReference type="GO" id="GO:0007088">
    <property type="term" value="P:regulation of mitotic nuclear division"/>
    <property type="evidence" value="ECO:0007669"/>
    <property type="project" value="TreeGrafter"/>
</dbReference>
<organism evidence="7 8">
    <name type="scientific">Litomosoides sigmodontis</name>
    <name type="common">Filarial nematode worm</name>
    <dbReference type="NCBI Taxonomy" id="42156"/>
    <lineage>
        <taxon>Eukaryota</taxon>
        <taxon>Metazoa</taxon>
        <taxon>Ecdysozoa</taxon>
        <taxon>Nematoda</taxon>
        <taxon>Chromadorea</taxon>
        <taxon>Rhabditida</taxon>
        <taxon>Spirurina</taxon>
        <taxon>Spiruromorpha</taxon>
        <taxon>Filarioidea</taxon>
        <taxon>Onchocercidae</taxon>
        <taxon>Litomosoides</taxon>
    </lineage>
</organism>
<dbReference type="PANTHER" id="PTHR14728:SF2">
    <property type="entry name" value="PROTEIN AURORA BOREALIS"/>
    <property type="match status" value="1"/>
</dbReference>
<keyword evidence="8" id="KW-1185">Reference proteome</keyword>
<protein>
    <recommendedName>
        <fullName evidence="2">Protein aurora borealis</fullName>
    </recommendedName>
</protein>
<evidence type="ECO:0000256" key="3">
    <source>
        <dbReference type="ARBA" id="ARBA00022618"/>
    </source>
</evidence>
<dbReference type="Proteomes" id="UP000277928">
    <property type="component" value="Unassembled WGS sequence"/>
</dbReference>
<dbReference type="AlphaFoldDB" id="A0A3P7K5P0"/>
<keyword evidence="4" id="KW-0498">Mitosis</keyword>
<evidence type="ECO:0000256" key="5">
    <source>
        <dbReference type="ARBA" id="ARBA00023306"/>
    </source>
</evidence>
<feature type="region of interest" description="Disordered" evidence="6">
    <location>
        <begin position="163"/>
        <end position="192"/>
    </location>
</feature>
<feature type="non-terminal residue" evidence="7">
    <location>
        <position position="1"/>
    </location>
</feature>
<evidence type="ECO:0000256" key="2">
    <source>
        <dbReference type="ARBA" id="ARBA00020055"/>
    </source>
</evidence>
<gene>
    <name evidence="7" type="ORF">NLS_LOCUS9495</name>
</gene>
<dbReference type="GO" id="GO:0051301">
    <property type="term" value="P:cell division"/>
    <property type="evidence" value="ECO:0007669"/>
    <property type="project" value="UniProtKB-KW"/>
</dbReference>
<evidence type="ECO:0000256" key="6">
    <source>
        <dbReference type="SAM" id="MobiDB-lite"/>
    </source>
</evidence>
<dbReference type="GO" id="GO:0060236">
    <property type="term" value="P:regulation of mitotic spindle organization"/>
    <property type="evidence" value="ECO:0007669"/>
    <property type="project" value="TreeGrafter"/>
</dbReference>
<evidence type="ECO:0000256" key="1">
    <source>
        <dbReference type="ARBA" id="ARBA00010963"/>
    </source>
</evidence>
<feature type="region of interest" description="Disordered" evidence="6">
    <location>
        <begin position="287"/>
        <end position="310"/>
    </location>
</feature>
<dbReference type="GO" id="GO:0005634">
    <property type="term" value="C:nucleus"/>
    <property type="evidence" value="ECO:0007669"/>
    <property type="project" value="TreeGrafter"/>
</dbReference>
<evidence type="ECO:0000256" key="4">
    <source>
        <dbReference type="ARBA" id="ARBA00022776"/>
    </source>
</evidence>